<dbReference type="Pfam" id="PF00884">
    <property type="entry name" value="Sulfatase"/>
    <property type="match status" value="1"/>
</dbReference>
<dbReference type="Gene3D" id="3.40.720.10">
    <property type="entry name" value="Alkaline Phosphatase, subunit A"/>
    <property type="match status" value="1"/>
</dbReference>
<dbReference type="EMBL" id="JAZHOG010000012">
    <property type="protein sequence ID" value="MEJ8569251.1"/>
    <property type="molecule type" value="Genomic_DNA"/>
</dbReference>
<feature type="region of interest" description="Disordered" evidence="3">
    <location>
        <begin position="499"/>
        <end position="521"/>
    </location>
</feature>
<dbReference type="InterPro" id="IPR017850">
    <property type="entry name" value="Alkaline_phosphatase_core_sf"/>
</dbReference>
<name>A0AAW9RHI9_9GAMM</name>
<dbReference type="InterPro" id="IPR000917">
    <property type="entry name" value="Sulfatase_N"/>
</dbReference>
<evidence type="ECO:0000313" key="6">
    <source>
        <dbReference type="EMBL" id="MEJ8569251.1"/>
    </source>
</evidence>
<evidence type="ECO:0000256" key="2">
    <source>
        <dbReference type="ARBA" id="ARBA00022801"/>
    </source>
</evidence>
<dbReference type="AlphaFoldDB" id="A0AAW9RHI9"/>
<feature type="transmembrane region" description="Helical" evidence="4">
    <location>
        <begin position="41"/>
        <end position="60"/>
    </location>
</feature>
<gene>
    <name evidence="6" type="ORF">V3330_16590</name>
</gene>
<comment type="caution">
    <text evidence="6">The sequence shown here is derived from an EMBL/GenBank/DDBJ whole genome shotgun (WGS) entry which is preliminary data.</text>
</comment>
<dbReference type="CDD" id="cd16026">
    <property type="entry name" value="GALNS_like"/>
    <property type="match status" value="1"/>
</dbReference>
<keyword evidence="2" id="KW-0378">Hydrolase</keyword>
<dbReference type="Gene3D" id="3.30.1120.10">
    <property type="match status" value="1"/>
</dbReference>
<keyword evidence="4" id="KW-0812">Transmembrane</keyword>
<organism evidence="6 7">
    <name type="scientific">Elongatibacter sediminis</name>
    <dbReference type="NCBI Taxonomy" id="3119006"/>
    <lineage>
        <taxon>Bacteria</taxon>
        <taxon>Pseudomonadati</taxon>
        <taxon>Pseudomonadota</taxon>
        <taxon>Gammaproteobacteria</taxon>
        <taxon>Chromatiales</taxon>
        <taxon>Wenzhouxiangellaceae</taxon>
        <taxon>Elongatibacter</taxon>
    </lineage>
</organism>
<evidence type="ECO:0000256" key="4">
    <source>
        <dbReference type="SAM" id="Phobius"/>
    </source>
</evidence>
<sequence length="521" mass="57499">MKKTPSHLTDQYLPGTPRMAQTGWGICKVSTTRSTRRCFSVAARIAGSSAVLVLLLFGLVTACHAGPAQVAPGSRPNFIVIFTDDQGYADVSAFGGTHVDTPNIDRMAEEGMMLTRFYVAAPLCSPSRAALMTASYPIRNDMAYGSDFMVLLAADSKGLHPDEITLAEVLRDAGYRTGLFGKWHLGDQPGFLPGRQGFDEFFGIPYSHDIHPQNGKASAAGYHFPPLPLMRNETVIATDPDADLLTRRMTEEAIQFIERHASEPFFLYLAHPLPHEPIHVSPPFMQDVGRTTKDKLARENTATTVDYLTRRELYPQAIREIDWSVGRILGTLKELGLDERTLVVFTSDNGPVVGSAAPFRGRKGSTYEGGMREPSVVRWPGTLPSGTTNDELLTAMDLLPTFAYLAGGEVPQDRVLDGKNVWPVLAEAQHSPHRYFFYYFQNDLQAVSGRKWKLHLREGEGTELYDLEADPSESKNLLSQHPDKAAELLEQAKAFELSLQDSSRPAGYVESPVPLTQSADR</sequence>
<dbReference type="GO" id="GO:0004065">
    <property type="term" value="F:arylsulfatase activity"/>
    <property type="evidence" value="ECO:0007669"/>
    <property type="project" value="TreeGrafter"/>
</dbReference>
<dbReference type="PANTHER" id="PTHR42693:SF53">
    <property type="entry name" value="ENDO-4-O-SULFATASE"/>
    <property type="match status" value="1"/>
</dbReference>
<dbReference type="RefSeq" id="WP_354696576.1">
    <property type="nucleotide sequence ID" value="NZ_JAZHOG010000012.1"/>
</dbReference>
<keyword evidence="4" id="KW-0472">Membrane</keyword>
<evidence type="ECO:0000256" key="3">
    <source>
        <dbReference type="SAM" id="MobiDB-lite"/>
    </source>
</evidence>
<dbReference type="PANTHER" id="PTHR42693">
    <property type="entry name" value="ARYLSULFATASE FAMILY MEMBER"/>
    <property type="match status" value="1"/>
</dbReference>
<dbReference type="Proteomes" id="UP001359886">
    <property type="component" value="Unassembled WGS sequence"/>
</dbReference>
<keyword evidence="7" id="KW-1185">Reference proteome</keyword>
<evidence type="ECO:0000259" key="5">
    <source>
        <dbReference type="Pfam" id="PF00884"/>
    </source>
</evidence>
<dbReference type="SUPFAM" id="SSF53649">
    <property type="entry name" value="Alkaline phosphatase-like"/>
    <property type="match status" value="1"/>
</dbReference>
<proteinExistence type="inferred from homology"/>
<evidence type="ECO:0000313" key="7">
    <source>
        <dbReference type="Proteomes" id="UP001359886"/>
    </source>
</evidence>
<keyword evidence="4" id="KW-1133">Transmembrane helix</keyword>
<feature type="domain" description="Sulfatase N-terminal" evidence="5">
    <location>
        <begin position="76"/>
        <end position="407"/>
    </location>
</feature>
<comment type="similarity">
    <text evidence="1">Belongs to the sulfatase family.</text>
</comment>
<protein>
    <submittedName>
        <fullName evidence="6">Sulfatase</fullName>
    </submittedName>
</protein>
<dbReference type="InterPro" id="IPR050738">
    <property type="entry name" value="Sulfatase"/>
</dbReference>
<accession>A0AAW9RHI9</accession>
<reference evidence="6 7" key="1">
    <citation type="submission" date="2024-02" db="EMBL/GenBank/DDBJ databases">
        <title>A novel Wenzhouxiangellaceae bacterium, isolated from coastal sediments.</title>
        <authorList>
            <person name="Du Z.-J."/>
            <person name="Ye Y.-Q."/>
            <person name="Zhang X.-Y."/>
        </authorList>
    </citation>
    <scope>NUCLEOTIDE SEQUENCE [LARGE SCALE GENOMIC DNA]</scope>
    <source>
        <strain evidence="6 7">CH-27</strain>
    </source>
</reference>
<evidence type="ECO:0000256" key="1">
    <source>
        <dbReference type="ARBA" id="ARBA00008779"/>
    </source>
</evidence>